<name>A0ABW0ZDK0_9ACTN</name>
<evidence type="ECO:0000313" key="5">
    <source>
        <dbReference type="EMBL" id="MFC5728063.1"/>
    </source>
</evidence>
<dbReference type="SUPFAM" id="SSF51905">
    <property type="entry name" value="FAD/NAD(P)-binding domain"/>
    <property type="match status" value="1"/>
</dbReference>
<dbReference type="Gene3D" id="3.50.50.60">
    <property type="entry name" value="FAD/NAD(P)-binding domain"/>
    <property type="match status" value="2"/>
</dbReference>
<dbReference type="Proteomes" id="UP001596072">
    <property type="component" value="Unassembled WGS sequence"/>
</dbReference>
<reference evidence="6" key="1">
    <citation type="journal article" date="2019" name="Int. J. Syst. Evol. Microbiol.">
        <title>The Global Catalogue of Microorganisms (GCM) 10K type strain sequencing project: providing services to taxonomists for standard genome sequencing and annotation.</title>
        <authorList>
            <consortium name="The Broad Institute Genomics Platform"/>
            <consortium name="The Broad Institute Genome Sequencing Center for Infectious Disease"/>
            <person name="Wu L."/>
            <person name="Ma J."/>
        </authorList>
    </citation>
    <scope>NUCLEOTIDE SEQUENCE [LARGE SCALE GENOMIC DNA]</scope>
    <source>
        <strain evidence="6">YIM 94188</strain>
    </source>
</reference>
<comment type="function">
    <text evidence="1">Probable oxidoreductase that may play a role as regulator of mitochondrial function.</text>
</comment>
<dbReference type="InterPro" id="IPR002937">
    <property type="entry name" value="Amino_oxidase"/>
</dbReference>
<dbReference type="RefSeq" id="WP_136431722.1">
    <property type="nucleotide sequence ID" value="NZ_JBHSNS010000001.1"/>
</dbReference>
<dbReference type="InterPro" id="IPR036188">
    <property type="entry name" value="FAD/NAD-bd_sf"/>
</dbReference>
<sequence>MPTYDAIVVGAGINGLVAAAELSGAGWKVALVEERDRLGGFIASDELTLPGFVHDTFSSWHSLFMAGAAYANLGADLHRHGLEYCNTDGAVTASVSDRGVVLAQRDVGATAESLEHPADRDAYVRMLADMERWAPHVFGALSSEMTGRTLARLGVAALRGLRGSGLDELLRASVQSGRAYCRERFADWEVDQLWAPWLLHAGLAPDHASGGLMLPVMAFSMHGLGLPVVKGGAGNFVAAFERLLAERGVDVHPGAAVTRIEVRDGRTTGVVAGGRHLAARRAVLASTSTTALYDQLLSPDAVGAAERTAVVRHRPGRAAMQIHVALDAPISWTDSRLDEVPLVHISDGSGTTGVACAQAEAGLLPAEPTVVVGQQCRLDPTRAPAGKATLWIQLQEVPFAPVGDAAGAIDADGWWSDGVLKAYTDRVLDRVAAHAPGLLSSVLEVKTLPPTALQAANRNAVAGDPYGGAAELDQSLLWRPGTRTGHATGAGGLHHIGAFTHPGPGLGGGSGHLVAQQLLKHSRSARIVGTPLRRLGRG</sequence>
<comment type="subunit">
    <text evidence="2">Interacts with COX5B; this interaction may contribute to localize PYROXD2 to the inner face of the inner mitochondrial membrane.</text>
</comment>
<keyword evidence="6" id="KW-1185">Reference proteome</keyword>
<dbReference type="PANTHER" id="PTHR10668:SF105">
    <property type="entry name" value="DEHYDROGENASE-RELATED"/>
    <property type="match status" value="1"/>
</dbReference>
<evidence type="ECO:0000256" key="3">
    <source>
        <dbReference type="ARBA" id="ARBA00040298"/>
    </source>
</evidence>
<accession>A0ABW0ZDK0</accession>
<comment type="caution">
    <text evidence="5">The sequence shown here is derived from an EMBL/GenBank/DDBJ whole genome shotgun (WGS) entry which is preliminary data.</text>
</comment>
<protein>
    <recommendedName>
        <fullName evidence="3">Pyridine nucleotide-disulfide oxidoreductase domain-containing protein 2</fullName>
    </recommendedName>
</protein>
<dbReference type="EMBL" id="JBHSNS010000001">
    <property type="protein sequence ID" value="MFC5728063.1"/>
    <property type="molecule type" value="Genomic_DNA"/>
</dbReference>
<proteinExistence type="predicted"/>
<organism evidence="5 6">
    <name type="scientific">Nocardioides vastitatis</name>
    <dbReference type="NCBI Taxonomy" id="2568655"/>
    <lineage>
        <taxon>Bacteria</taxon>
        <taxon>Bacillati</taxon>
        <taxon>Actinomycetota</taxon>
        <taxon>Actinomycetes</taxon>
        <taxon>Propionibacteriales</taxon>
        <taxon>Nocardioidaceae</taxon>
        <taxon>Nocardioides</taxon>
    </lineage>
</organism>
<gene>
    <name evidence="5" type="ORF">ACFPQB_03990</name>
</gene>
<evidence type="ECO:0000256" key="1">
    <source>
        <dbReference type="ARBA" id="ARBA00037217"/>
    </source>
</evidence>
<evidence type="ECO:0000259" key="4">
    <source>
        <dbReference type="Pfam" id="PF01593"/>
    </source>
</evidence>
<evidence type="ECO:0000313" key="6">
    <source>
        <dbReference type="Proteomes" id="UP001596072"/>
    </source>
</evidence>
<feature type="domain" description="Amine oxidase" evidence="4">
    <location>
        <begin position="15"/>
        <end position="503"/>
    </location>
</feature>
<dbReference type="PANTHER" id="PTHR10668">
    <property type="entry name" value="PHYTOENE DEHYDROGENASE"/>
    <property type="match status" value="1"/>
</dbReference>
<dbReference type="Pfam" id="PF01593">
    <property type="entry name" value="Amino_oxidase"/>
    <property type="match status" value="1"/>
</dbReference>
<evidence type="ECO:0000256" key="2">
    <source>
        <dbReference type="ARBA" id="ARBA00038825"/>
    </source>
</evidence>